<sequence>MPKPVRPERSSALARHADRLPPELPAEVEAAARALVVVWGRSSERLKPTISAAQLRALVVVDRHRTINLVSLADELGSTPSVASRLCDRLQAAGVLERGTSPGDRREVVLRLSQDGRRLLRRFHRDRRADLDEVLLAMVARSRTALLDGLNAFHLAATELGPPDEEFA</sequence>
<dbReference type="Pfam" id="PF12802">
    <property type="entry name" value="MarR_2"/>
    <property type="match status" value="1"/>
</dbReference>
<evidence type="ECO:0000259" key="1">
    <source>
        <dbReference type="PROSITE" id="PS50995"/>
    </source>
</evidence>
<accession>A0ABV4CM54</accession>
<evidence type="ECO:0000313" key="3">
    <source>
        <dbReference type="Proteomes" id="UP001564626"/>
    </source>
</evidence>
<dbReference type="InterPro" id="IPR039422">
    <property type="entry name" value="MarR/SlyA-like"/>
</dbReference>
<evidence type="ECO:0000313" key="2">
    <source>
        <dbReference type="EMBL" id="MEY8041217.1"/>
    </source>
</evidence>
<dbReference type="InterPro" id="IPR036390">
    <property type="entry name" value="WH_DNA-bd_sf"/>
</dbReference>
<dbReference type="Proteomes" id="UP001564626">
    <property type="component" value="Unassembled WGS sequence"/>
</dbReference>
<dbReference type="PANTHER" id="PTHR33164:SF43">
    <property type="entry name" value="HTH-TYPE TRANSCRIPTIONAL REPRESSOR YETL"/>
    <property type="match status" value="1"/>
</dbReference>
<dbReference type="SMART" id="SM00347">
    <property type="entry name" value="HTH_MARR"/>
    <property type="match status" value="1"/>
</dbReference>
<feature type="domain" description="HTH marR-type" evidence="1">
    <location>
        <begin position="21"/>
        <end position="155"/>
    </location>
</feature>
<dbReference type="SUPFAM" id="SSF46785">
    <property type="entry name" value="Winged helix' DNA-binding domain"/>
    <property type="match status" value="1"/>
</dbReference>
<keyword evidence="3" id="KW-1185">Reference proteome</keyword>
<proteinExistence type="predicted"/>
<dbReference type="RefSeq" id="WP_345366911.1">
    <property type="nucleotide sequence ID" value="NZ_BAABII010000017.1"/>
</dbReference>
<reference evidence="2 3" key="1">
    <citation type="submission" date="2024-08" db="EMBL/GenBank/DDBJ databases">
        <title>Genome mining of Saccharopolyspora cebuensis PGLac3 from Nigerian medicinal plant.</title>
        <authorList>
            <person name="Ezeobiora C.E."/>
            <person name="Igbokwe N.H."/>
            <person name="Amin D.H."/>
            <person name="Mendie U.E."/>
        </authorList>
    </citation>
    <scope>NUCLEOTIDE SEQUENCE [LARGE SCALE GENOMIC DNA]</scope>
    <source>
        <strain evidence="2 3">PGLac3</strain>
    </source>
</reference>
<gene>
    <name evidence="2" type="ORF">AB8O55_17580</name>
</gene>
<dbReference type="Gene3D" id="1.10.10.10">
    <property type="entry name" value="Winged helix-like DNA-binding domain superfamily/Winged helix DNA-binding domain"/>
    <property type="match status" value="1"/>
</dbReference>
<dbReference type="InterPro" id="IPR000835">
    <property type="entry name" value="HTH_MarR-typ"/>
</dbReference>
<dbReference type="PANTHER" id="PTHR33164">
    <property type="entry name" value="TRANSCRIPTIONAL REGULATOR, MARR FAMILY"/>
    <property type="match status" value="1"/>
</dbReference>
<comment type="caution">
    <text evidence="2">The sequence shown here is derived from an EMBL/GenBank/DDBJ whole genome shotgun (WGS) entry which is preliminary data.</text>
</comment>
<dbReference type="InterPro" id="IPR036388">
    <property type="entry name" value="WH-like_DNA-bd_sf"/>
</dbReference>
<organism evidence="2 3">
    <name type="scientific">Saccharopolyspora cebuensis</name>
    <dbReference type="NCBI Taxonomy" id="418759"/>
    <lineage>
        <taxon>Bacteria</taxon>
        <taxon>Bacillati</taxon>
        <taxon>Actinomycetota</taxon>
        <taxon>Actinomycetes</taxon>
        <taxon>Pseudonocardiales</taxon>
        <taxon>Pseudonocardiaceae</taxon>
        <taxon>Saccharopolyspora</taxon>
    </lineage>
</organism>
<dbReference type="EMBL" id="JBGEHV010000033">
    <property type="protein sequence ID" value="MEY8041217.1"/>
    <property type="molecule type" value="Genomic_DNA"/>
</dbReference>
<protein>
    <submittedName>
        <fullName evidence="2">MarR family transcriptional regulator</fullName>
    </submittedName>
</protein>
<name>A0ABV4CM54_9PSEU</name>
<dbReference type="PROSITE" id="PS50995">
    <property type="entry name" value="HTH_MARR_2"/>
    <property type="match status" value="1"/>
</dbReference>